<dbReference type="HAMAP" id="MF_00365">
    <property type="entry name" value="RecF"/>
    <property type="match status" value="1"/>
</dbReference>
<proteinExistence type="inferred from homology"/>
<evidence type="ECO:0000256" key="9">
    <source>
        <dbReference type="ARBA" id="ARBA00023125"/>
    </source>
</evidence>
<evidence type="ECO:0000259" key="14">
    <source>
        <dbReference type="Pfam" id="PF02463"/>
    </source>
</evidence>
<protein>
    <recommendedName>
        <fullName evidence="3 12">DNA replication and repair protein RecF</fullName>
    </recommendedName>
</protein>
<gene>
    <name evidence="12 15" type="primary">recF</name>
    <name evidence="15" type="ORF">IAC59_10775</name>
</gene>
<keyword evidence="8 12" id="KW-0067">ATP-binding</keyword>
<dbReference type="GO" id="GO:0005524">
    <property type="term" value="F:ATP binding"/>
    <property type="evidence" value="ECO:0007669"/>
    <property type="project" value="UniProtKB-UniRule"/>
</dbReference>
<evidence type="ECO:0000256" key="5">
    <source>
        <dbReference type="ARBA" id="ARBA00022705"/>
    </source>
</evidence>
<dbReference type="EMBL" id="DVNK01000065">
    <property type="protein sequence ID" value="HIU47720.1"/>
    <property type="molecule type" value="Genomic_DNA"/>
</dbReference>
<sequence length="359" mass="40289">MELTQIRLTDYRNYREQSLEFRPGINVLVGDNAQGKTNLLEAVRLCSIGRSHRTSRDRELIYEGAQQARVALAWRRRDGSHELIALIPSTSPKQLRADGKALRRSGELMGLIATVLFAPEDLALVKAGPGERRRFIDMELSQLRPVYYYALQRYNRALKQRNNLIRELDAQPALRATLDGWDDVLAREGAAIVAQRAKFVERLDEFARQRHQAISGGEQLRCEYASSVDPGDPERSMRQGLEQARARDLRVGTSTFGPHRDDLTLTIDGRDARVFGSQGQQRTVALSLKLSELSVMYSECGEWPILLLDDVMSELDPARRRTLLSCIEGVQALVTCTDLGDLAGARIEQALHVHAGSIE</sequence>
<dbReference type="GO" id="GO:0006302">
    <property type="term" value="P:double-strand break repair"/>
    <property type="evidence" value="ECO:0007669"/>
    <property type="project" value="TreeGrafter"/>
</dbReference>
<keyword evidence="5 12" id="KW-0235">DNA replication</keyword>
<feature type="domain" description="RecF/RecN/SMC N-terminal" evidence="14">
    <location>
        <begin position="3"/>
        <end position="336"/>
    </location>
</feature>
<reference evidence="15" key="1">
    <citation type="submission" date="2020-10" db="EMBL/GenBank/DDBJ databases">
        <authorList>
            <person name="Gilroy R."/>
        </authorList>
    </citation>
    <scope>NUCLEOTIDE SEQUENCE</scope>
    <source>
        <strain evidence="15">ChiSxjej2B14-8506</strain>
    </source>
</reference>
<dbReference type="PROSITE" id="PS00618">
    <property type="entry name" value="RECF_2"/>
    <property type="match status" value="1"/>
</dbReference>
<evidence type="ECO:0000313" key="16">
    <source>
        <dbReference type="Proteomes" id="UP000824123"/>
    </source>
</evidence>
<dbReference type="InterPro" id="IPR018078">
    <property type="entry name" value="DNA-binding_RecF_CS"/>
</dbReference>
<dbReference type="GO" id="GO:0006260">
    <property type="term" value="P:DNA replication"/>
    <property type="evidence" value="ECO:0007669"/>
    <property type="project" value="UniProtKB-UniRule"/>
</dbReference>
<keyword evidence="9 12" id="KW-0238">DNA-binding</keyword>
<comment type="function">
    <text evidence="12 13">The RecF protein is involved in DNA metabolism; it is required for DNA replication and normal SOS inducibility. RecF binds preferentially to single-stranded, linear DNA. It also seems to bind ATP.</text>
</comment>
<dbReference type="InterPro" id="IPR001238">
    <property type="entry name" value="DNA-binding_RecF"/>
</dbReference>
<keyword evidence="6 12" id="KW-0547">Nucleotide-binding</keyword>
<keyword evidence="10 12" id="KW-0234">DNA repair</keyword>
<comment type="similarity">
    <text evidence="2 12 13">Belongs to the RecF family.</text>
</comment>
<dbReference type="NCBIfam" id="TIGR00611">
    <property type="entry name" value="recf"/>
    <property type="match status" value="1"/>
</dbReference>
<keyword evidence="7 12" id="KW-0227">DNA damage</keyword>
<dbReference type="PANTHER" id="PTHR32182:SF0">
    <property type="entry name" value="DNA REPLICATION AND REPAIR PROTEIN RECF"/>
    <property type="match status" value="1"/>
</dbReference>
<dbReference type="Proteomes" id="UP000824123">
    <property type="component" value="Unassembled WGS sequence"/>
</dbReference>
<dbReference type="PANTHER" id="PTHR32182">
    <property type="entry name" value="DNA REPLICATION AND REPAIR PROTEIN RECF"/>
    <property type="match status" value="1"/>
</dbReference>
<evidence type="ECO:0000256" key="8">
    <source>
        <dbReference type="ARBA" id="ARBA00022840"/>
    </source>
</evidence>
<feature type="binding site" evidence="12">
    <location>
        <begin position="30"/>
        <end position="37"/>
    </location>
    <ligand>
        <name>ATP</name>
        <dbReference type="ChEBI" id="CHEBI:30616"/>
    </ligand>
</feature>
<name>A0A9D1S5H8_9FIRM</name>
<dbReference type="InterPro" id="IPR003395">
    <property type="entry name" value="RecF/RecN/SMC_N"/>
</dbReference>
<comment type="subcellular location">
    <subcellularLocation>
        <location evidence="1 12 13">Cytoplasm</location>
    </subcellularLocation>
</comment>
<dbReference type="InterPro" id="IPR042174">
    <property type="entry name" value="RecF_2"/>
</dbReference>
<keyword evidence="11 12" id="KW-0742">SOS response</keyword>
<dbReference type="Pfam" id="PF02463">
    <property type="entry name" value="SMC_N"/>
    <property type="match status" value="1"/>
</dbReference>
<dbReference type="AlphaFoldDB" id="A0A9D1S5H8"/>
<dbReference type="InterPro" id="IPR027417">
    <property type="entry name" value="P-loop_NTPase"/>
</dbReference>
<evidence type="ECO:0000256" key="12">
    <source>
        <dbReference type="HAMAP-Rule" id="MF_00365"/>
    </source>
</evidence>
<dbReference type="Gene3D" id="3.40.50.300">
    <property type="entry name" value="P-loop containing nucleotide triphosphate hydrolases"/>
    <property type="match status" value="1"/>
</dbReference>
<evidence type="ECO:0000256" key="7">
    <source>
        <dbReference type="ARBA" id="ARBA00022763"/>
    </source>
</evidence>
<dbReference type="SUPFAM" id="SSF52540">
    <property type="entry name" value="P-loop containing nucleoside triphosphate hydrolases"/>
    <property type="match status" value="1"/>
</dbReference>
<dbReference type="GO" id="GO:0000731">
    <property type="term" value="P:DNA synthesis involved in DNA repair"/>
    <property type="evidence" value="ECO:0007669"/>
    <property type="project" value="TreeGrafter"/>
</dbReference>
<evidence type="ECO:0000256" key="6">
    <source>
        <dbReference type="ARBA" id="ARBA00022741"/>
    </source>
</evidence>
<keyword evidence="4 12" id="KW-0963">Cytoplasm</keyword>
<accession>A0A9D1S5H8</accession>
<dbReference type="CDD" id="cd03242">
    <property type="entry name" value="ABC_RecF"/>
    <property type="match status" value="1"/>
</dbReference>
<evidence type="ECO:0000256" key="4">
    <source>
        <dbReference type="ARBA" id="ARBA00022490"/>
    </source>
</evidence>
<evidence type="ECO:0000256" key="2">
    <source>
        <dbReference type="ARBA" id="ARBA00008016"/>
    </source>
</evidence>
<organism evidence="15 16">
    <name type="scientific">Candidatus Fimadaptatus faecigallinarum</name>
    <dbReference type="NCBI Taxonomy" id="2840814"/>
    <lineage>
        <taxon>Bacteria</taxon>
        <taxon>Bacillati</taxon>
        <taxon>Bacillota</taxon>
        <taxon>Clostridia</taxon>
        <taxon>Eubacteriales</taxon>
        <taxon>Candidatus Fimadaptatus</taxon>
    </lineage>
</organism>
<dbReference type="GO" id="GO:0009432">
    <property type="term" value="P:SOS response"/>
    <property type="evidence" value="ECO:0007669"/>
    <property type="project" value="UniProtKB-UniRule"/>
</dbReference>
<evidence type="ECO:0000256" key="3">
    <source>
        <dbReference type="ARBA" id="ARBA00020170"/>
    </source>
</evidence>
<comment type="caution">
    <text evidence="15">The sequence shown here is derived from an EMBL/GenBank/DDBJ whole genome shotgun (WGS) entry which is preliminary data.</text>
</comment>
<dbReference type="Gene3D" id="1.20.1050.90">
    <property type="entry name" value="RecF/RecN/SMC, N-terminal domain"/>
    <property type="match status" value="1"/>
</dbReference>
<evidence type="ECO:0000256" key="13">
    <source>
        <dbReference type="RuleBase" id="RU000578"/>
    </source>
</evidence>
<evidence type="ECO:0000256" key="1">
    <source>
        <dbReference type="ARBA" id="ARBA00004496"/>
    </source>
</evidence>
<evidence type="ECO:0000256" key="10">
    <source>
        <dbReference type="ARBA" id="ARBA00023204"/>
    </source>
</evidence>
<evidence type="ECO:0000313" key="15">
    <source>
        <dbReference type="EMBL" id="HIU47720.1"/>
    </source>
</evidence>
<evidence type="ECO:0000256" key="11">
    <source>
        <dbReference type="ARBA" id="ARBA00023236"/>
    </source>
</evidence>
<dbReference type="GO" id="GO:0005737">
    <property type="term" value="C:cytoplasm"/>
    <property type="evidence" value="ECO:0007669"/>
    <property type="project" value="UniProtKB-SubCell"/>
</dbReference>
<reference evidence="15" key="2">
    <citation type="journal article" date="2021" name="PeerJ">
        <title>Extensive microbial diversity within the chicken gut microbiome revealed by metagenomics and culture.</title>
        <authorList>
            <person name="Gilroy R."/>
            <person name="Ravi A."/>
            <person name="Getino M."/>
            <person name="Pursley I."/>
            <person name="Horton D.L."/>
            <person name="Alikhan N.F."/>
            <person name="Baker D."/>
            <person name="Gharbi K."/>
            <person name="Hall N."/>
            <person name="Watson M."/>
            <person name="Adriaenssens E.M."/>
            <person name="Foster-Nyarko E."/>
            <person name="Jarju S."/>
            <person name="Secka A."/>
            <person name="Antonio M."/>
            <person name="Oren A."/>
            <person name="Chaudhuri R.R."/>
            <person name="La Ragione R."/>
            <person name="Hildebrand F."/>
            <person name="Pallen M.J."/>
        </authorList>
    </citation>
    <scope>NUCLEOTIDE SEQUENCE</scope>
    <source>
        <strain evidence="15">ChiSxjej2B14-8506</strain>
    </source>
</reference>
<dbReference type="GO" id="GO:0003697">
    <property type="term" value="F:single-stranded DNA binding"/>
    <property type="evidence" value="ECO:0007669"/>
    <property type="project" value="UniProtKB-UniRule"/>
</dbReference>